<dbReference type="InterPro" id="IPR006909">
    <property type="entry name" value="Rad21/Rec8_C_eu"/>
</dbReference>
<feature type="compositionally biased region" description="Low complexity" evidence="6">
    <location>
        <begin position="525"/>
        <end position="543"/>
    </location>
</feature>
<evidence type="ECO:0000313" key="9">
    <source>
        <dbReference type="EMBL" id="CAH3160175.1"/>
    </source>
</evidence>
<keyword evidence="10" id="KW-1185">Reference proteome</keyword>
<evidence type="ECO:0000256" key="1">
    <source>
        <dbReference type="ARBA" id="ARBA00004123"/>
    </source>
</evidence>
<evidence type="ECO:0000256" key="2">
    <source>
        <dbReference type="ARBA" id="ARBA00004286"/>
    </source>
</evidence>
<organism evidence="9 10">
    <name type="scientific">Pocillopora meandrina</name>
    <dbReference type="NCBI Taxonomy" id="46732"/>
    <lineage>
        <taxon>Eukaryota</taxon>
        <taxon>Metazoa</taxon>
        <taxon>Cnidaria</taxon>
        <taxon>Anthozoa</taxon>
        <taxon>Hexacorallia</taxon>
        <taxon>Scleractinia</taxon>
        <taxon>Astrocoeniina</taxon>
        <taxon>Pocilloporidae</taxon>
        <taxon>Pocillopora</taxon>
    </lineage>
</organism>
<name>A0AAU9XWT2_9CNID</name>
<dbReference type="InterPro" id="IPR036390">
    <property type="entry name" value="WH_DNA-bd_sf"/>
</dbReference>
<keyword evidence="4" id="KW-0158">Chromosome</keyword>
<dbReference type="SUPFAM" id="SSF46785">
    <property type="entry name" value="Winged helix' DNA-binding domain"/>
    <property type="match status" value="1"/>
</dbReference>
<feature type="region of interest" description="Disordered" evidence="6">
    <location>
        <begin position="294"/>
        <end position="318"/>
    </location>
</feature>
<dbReference type="Proteomes" id="UP001159428">
    <property type="component" value="Unassembled WGS sequence"/>
</dbReference>
<dbReference type="Pfam" id="PF04825">
    <property type="entry name" value="Rad21_Rec8_N"/>
    <property type="match status" value="1"/>
</dbReference>
<feature type="compositionally biased region" description="Acidic residues" evidence="6">
    <location>
        <begin position="435"/>
        <end position="455"/>
    </location>
</feature>
<dbReference type="EMBL" id="CALNXJ010000074">
    <property type="protein sequence ID" value="CAH3160175.1"/>
    <property type="molecule type" value="Genomic_DNA"/>
</dbReference>
<dbReference type="InterPro" id="IPR023093">
    <property type="entry name" value="ScpA-like_C"/>
</dbReference>
<dbReference type="GO" id="GO:1990414">
    <property type="term" value="P:replication-born double-strand break repair via sister chromatid exchange"/>
    <property type="evidence" value="ECO:0007669"/>
    <property type="project" value="TreeGrafter"/>
</dbReference>
<comment type="similarity">
    <text evidence="3">Belongs to the rad21 family.</text>
</comment>
<dbReference type="Gene3D" id="1.10.10.580">
    <property type="entry name" value="Structural maintenance of chromosome 1. Chain E"/>
    <property type="match status" value="1"/>
</dbReference>
<comment type="caution">
    <text evidence="9">The sequence shown here is derived from an EMBL/GenBank/DDBJ whole genome shotgun (WGS) entry which is preliminary data.</text>
</comment>
<protein>
    <recommendedName>
        <fullName evidence="11">Double-strand-break repair protein rad21</fullName>
    </recommendedName>
</protein>
<dbReference type="AlphaFoldDB" id="A0AAU9XWT2"/>
<evidence type="ECO:0000259" key="7">
    <source>
        <dbReference type="Pfam" id="PF04824"/>
    </source>
</evidence>
<dbReference type="InterPro" id="IPR006910">
    <property type="entry name" value="Rad21_Rec8_N"/>
</dbReference>
<evidence type="ECO:0000313" key="10">
    <source>
        <dbReference type="Proteomes" id="UP001159428"/>
    </source>
</evidence>
<feature type="domain" description="Rad21/Rec8-like protein C-terminal eukaryotic" evidence="7">
    <location>
        <begin position="568"/>
        <end position="619"/>
    </location>
</feature>
<dbReference type="GO" id="GO:0005634">
    <property type="term" value="C:nucleus"/>
    <property type="evidence" value="ECO:0007669"/>
    <property type="project" value="UniProtKB-SubCell"/>
</dbReference>
<evidence type="ECO:0000256" key="3">
    <source>
        <dbReference type="ARBA" id="ARBA00009870"/>
    </source>
</evidence>
<dbReference type="InterPro" id="IPR039781">
    <property type="entry name" value="Rad21/Rec8-like"/>
</dbReference>
<comment type="subcellular location">
    <subcellularLocation>
        <location evidence="2">Chromosome</location>
    </subcellularLocation>
    <subcellularLocation>
        <location evidence="1">Nucleus</location>
    </subcellularLocation>
</comment>
<gene>
    <name evidence="9" type="ORF">PMEA_00032273</name>
</gene>
<feature type="region of interest" description="Disordered" evidence="6">
    <location>
        <begin position="428"/>
        <end position="462"/>
    </location>
</feature>
<dbReference type="PANTHER" id="PTHR12585">
    <property type="entry name" value="SCC1 / RAD21 FAMILY MEMBER"/>
    <property type="match status" value="1"/>
</dbReference>
<evidence type="ECO:0000259" key="8">
    <source>
        <dbReference type="Pfam" id="PF04825"/>
    </source>
</evidence>
<keyword evidence="5" id="KW-0539">Nucleus</keyword>
<feature type="compositionally biased region" description="Polar residues" evidence="6">
    <location>
        <begin position="308"/>
        <end position="318"/>
    </location>
</feature>
<dbReference type="GO" id="GO:0007062">
    <property type="term" value="P:sister chromatid cohesion"/>
    <property type="evidence" value="ECO:0007669"/>
    <property type="project" value="InterPro"/>
</dbReference>
<feature type="domain" description="Rad21/Rec8-like protein N-terminal" evidence="8">
    <location>
        <begin position="1"/>
        <end position="101"/>
    </location>
</feature>
<dbReference type="InterPro" id="IPR049589">
    <property type="entry name" value="NXP1_M-like"/>
</dbReference>
<evidence type="ECO:0000256" key="4">
    <source>
        <dbReference type="ARBA" id="ARBA00022454"/>
    </source>
</evidence>
<evidence type="ECO:0000256" key="6">
    <source>
        <dbReference type="SAM" id="MobiDB-lite"/>
    </source>
</evidence>
<sequence length="623" mass="69757">MFYHQFILAKKAPLARVWLAAHWERKLSKALVSETDLPSSVESIISPKVKLALRTSGHLLLGVVRIYSRKTKYLLADCTEAFVKIKMAFRPGVVDLPEEGRELAFAAVTMPEVFTDLDMTLPELNEVEIHAQFTLNQGRIEEITMKEDIITNNFIGDDGFGDIMFEGELETEMFRHQASIEEPLNKTNDISKLSTIDEPKAITDSTLERSRIENGIKSGIFLKEQQVKKILRLHLDFSSDIALDEPIKDDGFGGEGVDFLADGFGDELGGDALVPGFDDLPTTLAAVDVTLEPVDTKLDSEEQKETSSAEPGQEESVINETANETTLLHNESEAFVLEPVEVVQKEKRSRRKRKLIVDDEKLLATEAIKSQLSDTSDIVRSATLAPPTKCRMKLKISSTVEKLFALPGTEFFALPVVEAFVQNLTKDVSGGSDTAESEEKMDIDEPEVAREEEEGSGIYEASKRSSVSFANMEANETVLPDEPIDVTLDQNFERPGEEEEQFLAGGVEDIYPNKDELEDNELEQELAASQTNEEQQSSETSEQFENRRWTKRTQQLLHTLKREFNKKDTVSFGSLVHKGSRKQVAYKFYSCLLLSKESSINVHQKKPFGDISISKGHKFDSVC</sequence>
<dbReference type="PANTHER" id="PTHR12585:SF69">
    <property type="entry name" value="FI11703P"/>
    <property type="match status" value="1"/>
</dbReference>
<dbReference type="GO" id="GO:0003682">
    <property type="term" value="F:chromatin binding"/>
    <property type="evidence" value="ECO:0007669"/>
    <property type="project" value="TreeGrafter"/>
</dbReference>
<feature type="compositionally biased region" description="Basic and acidic residues" evidence="6">
    <location>
        <begin position="294"/>
        <end position="307"/>
    </location>
</feature>
<proteinExistence type="inferred from homology"/>
<feature type="region of interest" description="Disordered" evidence="6">
    <location>
        <begin position="525"/>
        <end position="548"/>
    </location>
</feature>
<evidence type="ECO:0000256" key="5">
    <source>
        <dbReference type="ARBA" id="ARBA00023242"/>
    </source>
</evidence>
<dbReference type="GO" id="GO:0008278">
    <property type="term" value="C:cohesin complex"/>
    <property type="evidence" value="ECO:0007669"/>
    <property type="project" value="InterPro"/>
</dbReference>
<dbReference type="CDD" id="cd21792">
    <property type="entry name" value="Rad21_Rec8_M_NXP1-like"/>
    <property type="match status" value="1"/>
</dbReference>
<evidence type="ECO:0008006" key="11">
    <source>
        <dbReference type="Google" id="ProtNLM"/>
    </source>
</evidence>
<accession>A0AAU9XWT2</accession>
<dbReference type="Pfam" id="PF04824">
    <property type="entry name" value="Rad21_Rec8"/>
    <property type="match status" value="1"/>
</dbReference>
<reference evidence="9 10" key="1">
    <citation type="submission" date="2022-05" db="EMBL/GenBank/DDBJ databases">
        <authorList>
            <consortium name="Genoscope - CEA"/>
            <person name="William W."/>
        </authorList>
    </citation>
    <scope>NUCLEOTIDE SEQUENCE [LARGE SCALE GENOMIC DNA]</scope>
</reference>